<reference evidence="1 2" key="1">
    <citation type="submission" date="2023-03" db="EMBL/GenBank/DDBJ databases">
        <title>Bacillus Genome Sequencing.</title>
        <authorList>
            <person name="Dunlap C."/>
        </authorList>
    </citation>
    <scope>NUCLEOTIDE SEQUENCE [LARGE SCALE GENOMIC DNA]</scope>
    <source>
        <strain evidence="1 2">NRS-38</strain>
    </source>
</reference>
<name>A0ABD5IYK6_9BACL</name>
<comment type="caution">
    <text evidence="1">The sequence shown here is derived from an EMBL/GenBank/DDBJ whole genome shotgun (WGS) entry which is preliminary data.</text>
</comment>
<dbReference type="Proteomes" id="UP001339962">
    <property type="component" value="Unassembled WGS sequence"/>
</dbReference>
<evidence type="ECO:0000313" key="1">
    <source>
        <dbReference type="EMBL" id="MED5053006.1"/>
    </source>
</evidence>
<sequence>MQIKPNDPNFAAYTRFTLFAKFQKSIKDGTEFVGGKSKDISFEQFNELLNQNKVVSKENAGEMSKFHRDALQIQMNYSKDPEFTLKVKDVISKAFQLGLVDKDETLINKIDTKA</sequence>
<gene>
    <name evidence="1" type="ORF">P9850_14460</name>
</gene>
<dbReference type="AlphaFoldDB" id="A0ABD5IYK6"/>
<dbReference type="EMBL" id="JARTLI010000038">
    <property type="protein sequence ID" value="MED5053006.1"/>
    <property type="molecule type" value="Genomic_DNA"/>
</dbReference>
<accession>A0ABD5IYK6</accession>
<organism evidence="1 2">
    <name type="scientific">Anoxybacteroides rupiense</name>
    <dbReference type="NCBI Taxonomy" id="311460"/>
    <lineage>
        <taxon>Bacteria</taxon>
        <taxon>Bacillati</taxon>
        <taxon>Bacillota</taxon>
        <taxon>Bacilli</taxon>
        <taxon>Bacillales</taxon>
        <taxon>Anoxybacillaceae</taxon>
        <taxon>Anoxybacteroides</taxon>
    </lineage>
</organism>
<protein>
    <submittedName>
        <fullName evidence="1">Uncharacterized protein</fullName>
    </submittedName>
</protein>
<evidence type="ECO:0000313" key="2">
    <source>
        <dbReference type="Proteomes" id="UP001339962"/>
    </source>
</evidence>
<dbReference type="RefSeq" id="WP_328219261.1">
    <property type="nucleotide sequence ID" value="NZ_JARTLI010000038.1"/>
</dbReference>
<proteinExistence type="predicted"/>